<name>A0A9D3Q3B7_MEGAT</name>
<sequence length="99" mass="10977">MSRMKALQKNQGRTDQILGAMADMLTSLALPKQQWVSETSEEHLLVGKEGQSAEQVDWGARRPDVEQGFADDLESRVRAEEDSTVLVLLTCMVSLSLTN</sequence>
<proteinExistence type="predicted"/>
<accession>A0A9D3Q3B7</accession>
<dbReference type="EMBL" id="JAFDVH010000008">
    <property type="protein sequence ID" value="KAG7471879.1"/>
    <property type="molecule type" value="Genomic_DNA"/>
</dbReference>
<reference evidence="1" key="1">
    <citation type="submission" date="2021-01" db="EMBL/GenBank/DDBJ databases">
        <authorList>
            <person name="Zahm M."/>
            <person name="Roques C."/>
            <person name="Cabau C."/>
            <person name="Klopp C."/>
            <person name="Donnadieu C."/>
            <person name="Jouanno E."/>
            <person name="Lampietro C."/>
            <person name="Louis A."/>
            <person name="Herpin A."/>
            <person name="Echchiki A."/>
            <person name="Berthelot C."/>
            <person name="Parey E."/>
            <person name="Roest-Crollius H."/>
            <person name="Braasch I."/>
            <person name="Postlethwait J."/>
            <person name="Bobe J."/>
            <person name="Montfort J."/>
            <person name="Bouchez O."/>
            <person name="Begum T."/>
            <person name="Mejri S."/>
            <person name="Adams A."/>
            <person name="Chen W.-J."/>
            <person name="Guiguen Y."/>
        </authorList>
    </citation>
    <scope>NUCLEOTIDE SEQUENCE</scope>
    <source>
        <strain evidence="1">YG-15Mar2019-1</strain>
        <tissue evidence="1">Brain</tissue>
    </source>
</reference>
<dbReference type="OrthoDB" id="8931106at2759"/>
<protein>
    <submittedName>
        <fullName evidence="1">Uncharacterized protein</fullName>
    </submittedName>
</protein>
<dbReference type="AlphaFoldDB" id="A0A9D3Q3B7"/>
<comment type="caution">
    <text evidence="1">The sequence shown here is derived from an EMBL/GenBank/DDBJ whole genome shotgun (WGS) entry which is preliminary data.</text>
</comment>
<keyword evidence="2" id="KW-1185">Reference proteome</keyword>
<organism evidence="1 2">
    <name type="scientific">Megalops atlanticus</name>
    <name type="common">Tarpon</name>
    <name type="synonym">Clupea gigantea</name>
    <dbReference type="NCBI Taxonomy" id="7932"/>
    <lineage>
        <taxon>Eukaryota</taxon>
        <taxon>Metazoa</taxon>
        <taxon>Chordata</taxon>
        <taxon>Craniata</taxon>
        <taxon>Vertebrata</taxon>
        <taxon>Euteleostomi</taxon>
        <taxon>Actinopterygii</taxon>
        <taxon>Neopterygii</taxon>
        <taxon>Teleostei</taxon>
        <taxon>Elopiformes</taxon>
        <taxon>Megalopidae</taxon>
        <taxon>Megalops</taxon>
    </lineage>
</organism>
<evidence type="ECO:0000313" key="1">
    <source>
        <dbReference type="EMBL" id="KAG7471879.1"/>
    </source>
</evidence>
<dbReference type="Proteomes" id="UP001046870">
    <property type="component" value="Chromosome 8"/>
</dbReference>
<gene>
    <name evidence="1" type="ORF">MATL_G00102680</name>
</gene>
<evidence type="ECO:0000313" key="2">
    <source>
        <dbReference type="Proteomes" id="UP001046870"/>
    </source>
</evidence>